<accession>A0A1J4JM69</accession>
<name>A0A1J4JM69_9EUKA</name>
<dbReference type="RefSeq" id="XP_068353353.1">
    <property type="nucleotide sequence ID" value="XM_068508902.1"/>
</dbReference>
<dbReference type="AlphaFoldDB" id="A0A1J4JM69"/>
<dbReference type="VEuPathDB" id="TrichDB:TRFO_33126"/>
<dbReference type="EMBL" id="MLAK01000965">
    <property type="protein sequence ID" value="OHT00217.1"/>
    <property type="molecule type" value="Genomic_DNA"/>
</dbReference>
<dbReference type="GeneID" id="94843606"/>
<proteinExistence type="predicted"/>
<evidence type="ECO:0000313" key="2">
    <source>
        <dbReference type="Proteomes" id="UP000179807"/>
    </source>
</evidence>
<sequence>MNTNQFAALYEEPEEYAKTKFTIKVPERFTRVEERKAEDGSKIIETREYVRASSFFSSDDEEGYGVLECVEKQNDPKNTFSLTFRNTQEIRKETHEKREVQRNMLQKRKQNKIRNNGIHKRKYKWRSENDFPVCNVNFQPKK</sequence>
<reference evidence="1" key="1">
    <citation type="submission" date="2016-10" db="EMBL/GenBank/DDBJ databases">
        <authorList>
            <person name="Benchimol M."/>
            <person name="Almeida L.G."/>
            <person name="Vasconcelos A.T."/>
            <person name="Perreira-Neves A."/>
            <person name="Rosa I.A."/>
            <person name="Tasca T."/>
            <person name="Bogo M.R."/>
            <person name="de Souza W."/>
        </authorList>
    </citation>
    <scope>NUCLEOTIDE SEQUENCE [LARGE SCALE GENOMIC DNA]</scope>
    <source>
        <strain evidence="1">K</strain>
    </source>
</reference>
<gene>
    <name evidence="1" type="ORF">TRFO_33126</name>
</gene>
<organism evidence="1 2">
    <name type="scientific">Tritrichomonas foetus</name>
    <dbReference type="NCBI Taxonomy" id="1144522"/>
    <lineage>
        <taxon>Eukaryota</taxon>
        <taxon>Metamonada</taxon>
        <taxon>Parabasalia</taxon>
        <taxon>Tritrichomonadida</taxon>
        <taxon>Tritrichomonadidae</taxon>
        <taxon>Tritrichomonas</taxon>
    </lineage>
</organism>
<comment type="caution">
    <text evidence="1">The sequence shown here is derived from an EMBL/GenBank/DDBJ whole genome shotgun (WGS) entry which is preliminary data.</text>
</comment>
<dbReference type="Proteomes" id="UP000179807">
    <property type="component" value="Unassembled WGS sequence"/>
</dbReference>
<protein>
    <submittedName>
        <fullName evidence="1">Uncharacterized protein</fullName>
    </submittedName>
</protein>
<keyword evidence="2" id="KW-1185">Reference proteome</keyword>
<evidence type="ECO:0000313" key="1">
    <source>
        <dbReference type="EMBL" id="OHT00217.1"/>
    </source>
</evidence>